<keyword evidence="2" id="KW-1185">Reference proteome</keyword>
<sequence length="320" mass="36229">MPPRTSRRKAQSLASATVAPRVAQKAGLLPRIKGPKTGPFRHPDFDTSSDFHFEELLDEPSSSSSEGGEGYVFKAVLSGRTYAVKFKFYDIEEGRYRFSNSQNEKISDAELIGNLDPFNAECRAYGCIEEIRAKYREKGIEIGPIAMPCHGYMSITPSHEREFVDRFGPLEFQRCAKDEGTELRALVKRYSPHKHIDPKKRPVKLMLRDLEIMHENGLYPIDIHAENYREGLLVDFGMALTEPSCVLNVVDDYVADQERGRGLGAFDDMIKDAGIKTKIRAANGPGWRNRTRAGTIAKDRAEFIQLVNRRGLRTEKQSRM</sequence>
<evidence type="ECO:0000313" key="1">
    <source>
        <dbReference type="EMBL" id="KAF2442148.1"/>
    </source>
</evidence>
<name>A0A9P4UAE0_9PLEO</name>
<dbReference type="AlphaFoldDB" id="A0A9P4UAE0"/>
<proteinExistence type="predicted"/>
<evidence type="ECO:0008006" key="3">
    <source>
        <dbReference type="Google" id="ProtNLM"/>
    </source>
</evidence>
<accession>A0A9P4UAE0</accession>
<dbReference type="EMBL" id="MU001504">
    <property type="protein sequence ID" value="KAF2442148.1"/>
    <property type="molecule type" value="Genomic_DNA"/>
</dbReference>
<protein>
    <recommendedName>
        <fullName evidence="3">Protein kinase domain-containing protein</fullName>
    </recommendedName>
</protein>
<gene>
    <name evidence="1" type="ORF">P171DRAFT_62301</name>
</gene>
<organism evidence="1 2">
    <name type="scientific">Karstenula rhodostoma CBS 690.94</name>
    <dbReference type="NCBI Taxonomy" id="1392251"/>
    <lineage>
        <taxon>Eukaryota</taxon>
        <taxon>Fungi</taxon>
        <taxon>Dikarya</taxon>
        <taxon>Ascomycota</taxon>
        <taxon>Pezizomycotina</taxon>
        <taxon>Dothideomycetes</taxon>
        <taxon>Pleosporomycetidae</taxon>
        <taxon>Pleosporales</taxon>
        <taxon>Massarineae</taxon>
        <taxon>Didymosphaeriaceae</taxon>
        <taxon>Karstenula</taxon>
    </lineage>
</organism>
<dbReference type="InterPro" id="IPR025213">
    <property type="entry name" value="Sim4_Fta2"/>
</dbReference>
<dbReference type="OrthoDB" id="3783140at2759"/>
<dbReference type="Pfam" id="PF13095">
    <property type="entry name" value="FTA2"/>
    <property type="match status" value="1"/>
</dbReference>
<reference evidence="1" key="1">
    <citation type="journal article" date="2020" name="Stud. Mycol.">
        <title>101 Dothideomycetes genomes: a test case for predicting lifestyles and emergence of pathogens.</title>
        <authorList>
            <person name="Haridas S."/>
            <person name="Albert R."/>
            <person name="Binder M."/>
            <person name="Bloem J."/>
            <person name="Labutti K."/>
            <person name="Salamov A."/>
            <person name="Andreopoulos B."/>
            <person name="Baker S."/>
            <person name="Barry K."/>
            <person name="Bills G."/>
            <person name="Bluhm B."/>
            <person name="Cannon C."/>
            <person name="Castanera R."/>
            <person name="Culley D."/>
            <person name="Daum C."/>
            <person name="Ezra D."/>
            <person name="Gonzalez J."/>
            <person name="Henrissat B."/>
            <person name="Kuo A."/>
            <person name="Liang C."/>
            <person name="Lipzen A."/>
            <person name="Lutzoni F."/>
            <person name="Magnuson J."/>
            <person name="Mondo S."/>
            <person name="Nolan M."/>
            <person name="Ohm R."/>
            <person name="Pangilinan J."/>
            <person name="Park H.-J."/>
            <person name="Ramirez L."/>
            <person name="Alfaro M."/>
            <person name="Sun H."/>
            <person name="Tritt A."/>
            <person name="Yoshinaga Y."/>
            <person name="Zwiers L.-H."/>
            <person name="Turgeon B."/>
            <person name="Goodwin S."/>
            <person name="Spatafora J."/>
            <person name="Crous P."/>
            <person name="Grigoriev I."/>
        </authorList>
    </citation>
    <scope>NUCLEOTIDE SEQUENCE</scope>
    <source>
        <strain evidence="1">CBS 690.94</strain>
    </source>
</reference>
<dbReference type="Proteomes" id="UP000799764">
    <property type="component" value="Unassembled WGS sequence"/>
</dbReference>
<evidence type="ECO:0000313" key="2">
    <source>
        <dbReference type="Proteomes" id="UP000799764"/>
    </source>
</evidence>
<comment type="caution">
    <text evidence="1">The sequence shown here is derived from an EMBL/GenBank/DDBJ whole genome shotgun (WGS) entry which is preliminary data.</text>
</comment>